<reference evidence="12 13" key="1">
    <citation type="submission" date="2019-02" db="EMBL/GenBank/DDBJ databases">
        <title>Genome sequencing of the rare red list fungi Antrodiella citrinella (Flaviporus citrinellus).</title>
        <authorList>
            <person name="Buettner E."/>
            <person name="Kellner H."/>
        </authorList>
    </citation>
    <scope>NUCLEOTIDE SEQUENCE [LARGE SCALE GENOMIC DNA]</scope>
    <source>
        <strain evidence="12 13">DSM 108506</strain>
    </source>
</reference>
<dbReference type="Proteomes" id="UP000308730">
    <property type="component" value="Unassembled WGS sequence"/>
</dbReference>
<evidence type="ECO:0000256" key="8">
    <source>
        <dbReference type="ARBA" id="ARBA00022927"/>
    </source>
</evidence>
<feature type="compositionally biased region" description="Basic and acidic residues" evidence="10">
    <location>
        <begin position="313"/>
        <end position="324"/>
    </location>
</feature>
<keyword evidence="9" id="KW-0539">Nucleus</keyword>
<dbReference type="InterPro" id="IPR013883">
    <property type="entry name" value="TF_Iwr1_dom"/>
</dbReference>
<keyword evidence="7" id="KW-0963">Cytoplasm</keyword>
<keyword evidence="8" id="KW-0653">Protein transport</keyword>
<evidence type="ECO:0000256" key="4">
    <source>
        <dbReference type="ARBA" id="ARBA00010218"/>
    </source>
</evidence>
<keyword evidence="13" id="KW-1185">Reference proteome</keyword>
<feature type="compositionally biased region" description="Polar residues" evidence="10">
    <location>
        <begin position="127"/>
        <end position="143"/>
    </location>
</feature>
<feature type="compositionally biased region" description="Low complexity" evidence="10">
    <location>
        <begin position="89"/>
        <end position="111"/>
    </location>
</feature>
<dbReference type="AlphaFoldDB" id="A0A4S4M4D9"/>
<evidence type="ECO:0000256" key="7">
    <source>
        <dbReference type="ARBA" id="ARBA00022490"/>
    </source>
</evidence>
<feature type="compositionally biased region" description="Basic and acidic residues" evidence="10">
    <location>
        <begin position="70"/>
        <end position="81"/>
    </location>
</feature>
<dbReference type="GO" id="GO:0032502">
    <property type="term" value="P:developmental process"/>
    <property type="evidence" value="ECO:0007669"/>
    <property type="project" value="TreeGrafter"/>
</dbReference>
<evidence type="ECO:0000259" key="11">
    <source>
        <dbReference type="Pfam" id="PF08574"/>
    </source>
</evidence>
<dbReference type="EMBL" id="SGPM01000518">
    <property type="protein sequence ID" value="THH19835.1"/>
    <property type="molecule type" value="Genomic_DNA"/>
</dbReference>
<feature type="region of interest" description="Disordered" evidence="10">
    <location>
        <begin position="251"/>
        <end position="324"/>
    </location>
</feature>
<keyword evidence="6" id="KW-0813">Transport</keyword>
<evidence type="ECO:0000256" key="9">
    <source>
        <dbReference type="ARBA" id="ARBA00023242"/>
    </source>
</evidence>
<organism evidence="12 13">
    <name type="scientific">Antrodiella citrinella</name>
    <dbReference type="NCBI Taxonomy" id="2447956"/>
    <lineage>
        <taxon>Eukaryota</taxon>
        <taxon>Fungi</taxon>
        <taxon>Dikarya</taxon>
        <taxon>Basidiomycota</taxon>
        <taxon>Agaricomycotina</taxon>
        <taxon>Agaricomycetes</taxon>
        <taxon>Polyporales</taxon>
        <taxon>Steccherinaceae</taxon>
        <taxon>Antrodiella</taxon>
    </lineage>
</organism>
<comment type="similarity">
    <text evidence="4">Belongs to the IWR1/SLC7A6OS family.</text>
</comment>
<dbReference type="PANTHER" id="PTHR31196:SF2">
    <property type="entry name" value="RNA POLYMERASE II NUCLEAR LOCALIZATION PROTEIN SLC7A6OS-RELATED"/>
    <property type="match status" value="1"/>
</dbReference>
<sequence>MEDIQPTDSQQSLTLIRIKRKRTEEPLDALVIDSKARRKRSKGALNVFQFVETVEEGAWDDEQRKKDIEDRISSLAREKQKVSTSPMLSSQPPESAASVAPSASASSVPSPVRQPPVDPTRAYTVVPSASQESTRSARQTSQPSAPPKVAAYKDLVAEGQRQPSFTMYDAIPSSSTLSSAPSSEADREMAKFMPMLNEYLKLNEDNATTPLPSSHSLAKIAEGDDEYVWDVFYQRPTTFQELYEPAVGGIHIGTLSGLPPEADDWDSDGSDFEDEDDEDSNAEDWYMNDYPDEEESDSAGDEDEFHEDSEEEQVYRDDGDLDWR</sequence>
<dbReference type="GO" id="GO:0005634">
    <property type="term" value="C:nucleus"/>
    <property type="evidence" value="ECO:0007669"/>
    <property type="project" value="UniProtKB-SubCell"/>
</dbReference>
<evidence type="ECO:0000256" key="1">
    <source>
        <dbReference type="ARBA" id="ARBA00003202"/>
    </source>
</evidence>
<dbReference type="OrthoDB" id="6255506at2759"/>
<proteinExistence type="inferred from homology"/>
<evidence type="ECO:0000256" key="2">
    <source>
        <dbReference type="ARBA" id="ARBA00004123"/>
    </source>
</evidence>
<feature type="region of interest" description="Disordered" evidence="10">
    <location>
        <begin position="163"/>
        <end position="186"/>
    </location>
</feature>
<comment type="caution">
    <text evidence="12">The sequence shown here is derived from an EMBL/GenBank/DDBJ whole genome shotgun (WGS) entry which is preliminary data.</text>
</comment>
<feature type="domain" description="Transcription factor Iwr1" evidence="11">
    <location>
        <begin position="225"/>
        <end position="294"/>
    </location>
</feature>
<dbReference type="PANTHER" id="PTHR31196">
    <property type="entry name" value="RNA POLYMERASE II NUCLEAR LOCALIZATION PROTEIN SLC7A6OS-RELATED"/>
    <property type="match status" value="1"/>
</dbReference>
<gene>
    <name evidence="12" type="ORF">EUX98_g8696</name>
</gene>
<evidence type="ECO:0000313" key="13">
    <source>
        <dbReference type="Proteomes" id="UP000308730"/>
    </source>
</evidence>
<accession>A0A4S4M4D9</accession>
<evidence type="ECO:0000256" key="10">
    <source>
        <dbReference type="SAM" id="MobiDB-lite"/>
    </source>
</evidence>
<feature type="compositionally biased region" description="Acidic residues" evidence="10">
    <location>
        <begin position="261"/>
        <end position="282"/>
    </location>
</feature>
<dbReference type="GO" id="GO:0015031">
    <property type="term" value="P:protein transport"/>
    <property type="evidence" value="ECO:0007669"/>
    <property type="project" value="UniProtKB-KW"/>
</dbReference>
<comment type="function">
    <text evidence="1">Directs RNA polymerase II nuclear import.</text>
</comment>
<dbReference type="InterPro" id="IPR040218">
    <property type="entry name" value="SLC7A6OS"/>
</dbReference>
<feature type="compositionally biased region" description="Low complexity" evidence="10">
    <location>
        <begin position="173"/>
        <end position="183"/>
    </location>
</feature>
<evidence type="ECO:0000256" key="3">
    <source>
        <dbReference type="ARBA" id="ARBA00004496"/>
    </source>
</evidence>
<evidence type="ECO:0000256" key="5">
    <source>
        <dbReference type="ARBA" id="ARBA00017036"/>
    </source>
</evidence>
<dbReference type="GO" id="GO:0005737">
    <property type="term" value="C:cytoplasm"/>
    <property type="evidence" value="ECO:0007669"/>
    <property type="project" value="UniProtKB-SubCell"/>
</dbReference>
<feature type="compositionally biased region" description="Acidic residues" evidence="10">
    <location>
        <begin position="290"/>
        <end position="312"/>
    </location>
</feature>
<evidence type="ECO:0000313" key="12">
    <source>
        <dbReference type="EMBL" id="THH19835.1"/>
    </source>
</evidence>
<dbReference type="Pfam" id="PF08574">
    <property type="entry name" value="Iwr1"/>
    <property type="match status" value="1"/>
</dbReference>
<comment type="subcellular location">
    <subcellularLocation>
        <location evidence="3">Cytoplasm</location>
    </subcellularLocation>
    <subcellularLocation>
        <location evidence="2">Nucleus</location>
    </subcellularLocation>
</comment>
<feature type="region of interest" description="Disordered" evidence="10">
    <location>
        <begin position="70"/>
        <end position="150"/>
    </location>
</feature>
<evidence type="ECO:0000256" key="6">
    <source>
        <dbReference type="ARBA" id="ARBA00022448"/>
    </source>
</evidence>
<protein>
    <recommendedName>
        <fullName evidence="5">Probable RNA polymerase II nuclear localization protein SLC7A6OS</fullName>
    </recommendedName>
</protein>
<name>A0A4S4M4D9_9APHY</name>